<dbReference type="PANTHER" id="PTHR46630:SF1">
    <property type="entry name" value="TETRATRICOPEPTIDE REPEAT PROTEIN 29"/>
    <property type="match status" value="1"/>
</dbReference>
<dbReference type="OrthoDB" id="2470999at2"/>
<dbReference type="eggNOG" id="COG1396">
    <property type="taxonomic scope" value="Bacteria"/>
</dbReference>
<dbReference type="PROSITE" id="PS50293">
    <property type="entry name" value="TPR_REGION"/>
    <property type="match status" value="1"/>
</dbReference>
<dbReference type="SMART" id="SM00028">
    <property type="entry name" value="TPR"/>
    <property type="match status" value="6"/>
</dbReference>
<evidence type="ECO:0000256" key="3">
    <source>
        <dbReference type="ARBA" id="ARBA00022737"/>
    </source>
</evidence>
<keyword evidence="2" id="KW-0963">Cytoplasm</keyword>
<proteinExistence type="inferred from homology"/>
<evidence type="ECO:0000259" key="7">
    <source>
        <dbReference type="PROSITE" id="PS50943"/>
    </source>
</evidence>
<dbReference type="Proteomes" id="UP000027931">
    <property type="component" value="Unassembled WGS sequence"/>
</dbReference>
<dbReference type="Pfam" id="PF13181">
    <property type="entry name" value="TPR_8"/>
    <property type="match status" value="1"/>
</dbReference>
<evidence type="ECO:0000256" key="5">
    <source>
        <dbReference type="ARBA" id="ARBA00038253"/>
    </source>
</evidence>
<dbReference type="STRING" id="1157490.EL26_23125"/>
<accession>A0A074M4P0</accession>
<dbReference type="GO" id="GO:0005737">
    <property type="term" value="C:cytoplasm"/>
    <property type="evidence" value="ECO:0007669"/>
    <property type="project" value="UniProtKB-SubCell"/>
</dbReference>
<dbReference type="Gene3D" id="1.25.40.10">
    <property type="entry name" value="Tetratricopeptide repeat domain"/>
    <property type="match status" value="4"/>
</dbReference>
<dbReference type="PROSITE" id="PS50943">
    <property type="entry name" value="HTH_CROC1"/>
    <property type="match status" value="1"/>
</dbReference>
<reference evidence="8 9" key="1">
    <citation type="journal article" date="2013" name="Int. J. Syst. Evol. Microbiol.">
        <title>Tumebacillus flagellatus sp. nov., an alpha-amylase/pullulanase-producing bacterium isolated from cassava wastewater.</title>
        <authorList>
            <person name="Wang Q."/>
            <person name="Xie N."/>
            <person name="Qin Y."/>
            <person name="Shen N."/>
            <person name="Zhu J."/>
            <person name="Mi H."/>
            <person name="Huang R."/>
        </authorList>
    </citation>
    <scope>NUCLEOTIDE SEQUENCE [LARGE SCALE GENOMIC DNA]</scope>
    <source>
        <strain evidence="8 9">GST4</strain>
    </source>
</reference>
<dbReference type="PROSITE" id="PS50005">
    <property type="entry name" value="TPR"/>
    <property type="match status" value="2"/>
</dbReference>
<gene>
    <name evidence="8" type="ORF">EL26_23125</name>
</gene>
<keyword evidence="9" id="KW-1185">Reference proteome</keyword>
<comment type="similarity">
    <text evidence="5">Belongs to the Rap family.</text>
</comment>
<dbReference type="SMART" id="SM00530">
    <property type="entry name" value="HTH_XRE"/>
    <property type="match status" value="1"/>
</dbReference>
<comment type="subcellular location">
    <subcellularLocation>
        <location evidence="1">Cytoplasm</location>
    </subcellularLocation>
</comment>
<dbReference type="InterPro" id="IPR010982">
    <property type="entry name" value="Lambda_DNA-bd_dom_sf"/>
</dbReference>
<keyword evidence="4 6" id="KW-0802">TPR repeat</keyword>
<dbReference type="CDD" id="cd00093">
    <property type="entry name" value="HTH_XRE"/>
    <property type="match status" value="1"/>
</dbReference>
<feature type="repeat" description="TPR" evidence="6">
    <location>
        <begin position="191"/>
        <end position="224"/>
    </location>
</feature>
<dbReference type="Gene3D" id="1.10.260.40">
    <property type="entry name" value="lambda repressor-like DNA-binding domains"/>
    <property type="match status" value="1"/>
</dbReference>
<dbReference type="EMBL" id="JMIR01000051">
    <property type="protein sequence ID" value="KEO80977.1"/>
    <property type="molecule type" value="Genomic_DNA"/>
</dbReference>
<organism evidence="8 9">
    <name type="scientific">Tumebacillus flagellatus</name>
    <dbReference type="NCBI Taxonomy" id="1157490"/>
    <lineage>
        <taxon>Bacteria</taxon>
        <taxon>Bacillati</taxon>
        <taxon>Bacillota</taxon>
        <taxon>Bacilli</taxon>
        <taxon>Bacillales</taxon>
        <taxon>Alicyclobacillaceae</taxon>
        <taxon>Tumebacillus</taxon>
    </lineage>
</organism>
<sequence length="430" mass="48785">MKATLGQKIRELRIRKGLTQSDLSAGLVTPSMISQIESDKANPSHNLLASIAEKLDTPIEYFLTDTETQMEKVSVYKIAKALMATKEYEKAIPMLLELEGNPSPHVSSIDVAYDIAECFLHTGHYMNATERFEAVLDSAMARNDNTIALLVLNQLGELSFLEKNYPIAIHYWKKAHEMIKKGQPAELYLHAKIVQNLGSVYYKLGEYTEALQYYRESNELLEGSHHFKQIGDIYLDLSFTYRDMGEFEKAAEYSQFALSIFQSLNNMKLTIDVKAKYGIVKGETGQLEEAVTILESCMNEYREIGCEREIGIVHSDIARILIQGAQGDSAYEHCEKALRYFEEGTLERAHVYRMKGQIESVRGDLEAATSLIQQAIDVYNSHQSFGELVKAYSLLGDIYKDKGQFKEAMECLENMNAAMEENLRERKIVI</sequence>
<evidence type="ECO:0000313" key="9">
    <source>
        <dbReference type="Proteomes" id="UP000027931"/>
    </source>
</evidence>
<dbReference type="PANTHER" id="PTHR46630">
    <property type="entry name" value="TETRATRICOPEPTIDE REPEAT PROTEIN 29"/>
    <property type="match status" value="1"/>
</dbReference>
<name>A0A074M4P0_9BACL</name>
<dbReference type="eggNOG" id="COG0457">
    <property type="taxonomic scope" value="Bacteria"/>
</dbReference>
<dbReference type="Pfam" id="PF01381">
    <property type="entry name" value="HTH_3"/>
    <property type="match status" value="1"/>
</dbReference>
<keyword evidence="3" id="KW-0677">Repeat</keyword>
<evidence type="ECO:0000256" key="6">
    <source>
        <dbReference type="PROSITE-ProRule" id="PRU00339"/>
    </source>
</evidence>
<comment type="caution">
    <text evidence="8">The sequence shown here is derived from an EMBL/GenBank/DDBJ whole genome shotgun (WGS) entry which is preliminary data.</text>
</comment>
<dbReference type="InterPro" id="IPR019734">
    <property type="entry name" value="TPR_rpt"/>
</dbReference>
<protein>
    <recommendedName>
        <fullName evidence="7">HTH cro/C1-type domain-containing protein</fullName>
    </recommendedName>
</protein>
<dbReference type="InterPro" id="IPR011990">
    <property type="entry name" value="TPR-like_helical_dom_sf"/>
</dbReference>
<dbReference type="SUPFAM" id="SSF47413">
    <property type="entry name" value="lambda repressor-like DNA-binding domains"/>
    <property type="match status" value="1"/>
</dbReference>
<dbReference type="GO" id="GO:0003677">
    <property type="term" value="F:DNA binding"/>
    <property type="evidence" value="ECO:0007669"/>
    <property type="project" value="InterPro"/>
</dbReference>
<dbReference type="AlphaFoldDB" id="A0A074M4P0"/>
<dbReference type="Pfam" id="PF13424">
    <property type="entry name" value="TPR_12"/>
    <property type="match status" value="1"/>
</dbReference>
<evidence type="ECO:0000256" key="4">
    <source>
        <dbReference type="ARBA" id="ARBA00022803"/>
    </source>
</evidence>
<dbReference type="SUPFAM" id="SSF48452">
    <property type="entry name" value="TPR-like"/>
    <property type="match status" value="1"/>
</dbReference>
<feature type="repeat" description="TPR" evidence="6">
    <location>
        <begin position="389"/>
        <end position="422"/>
    </location>
</feature>
<dbReference type="InterPro" id="IPR051476">
    <property type="entry name" value="Bac_ResReg_Asp_Phosphatase"/>
</dbReference>
<dbReference type="SUPFAM" id="SSF81901">
    <property type="entry name" value="HCP-like"/>
    <property type="match status" value="1"/>
</dbReference>
<evidence type="ECO:0000256" key="2">
    <source>
        <dbReference type="ARBA" id="ARBA00022490"/>
    </source>
</evidence>
<feature type="domain" description="HTH cro/C1-type" evidence="7">
    <location>
        <begin position="9"/>
        <end position="62"/>
    </location>
</feature>
<evidence type="ECO:0000256" key="1">
    <source>
        <dbReference type="ARBA" id="ARBA00004496"/>
    </source>
</evidence>
<dbReference type="InterPro" id="IPR001387">
    <property type="entry name" value="Cro/C1-type_HTH"/>
</dbReference>
<evidence type="ECO:0000313" key="8">
    <source>
        <dbReference type="EMBL" id="KEO80977.1"/>
    </source>
</evidence>
<dbReference type="RefSeq" id="WP_038094398.1">
    <property type="nucleotide sequence ID" value="NZ_JMIR01000051.1"/>
</dbReference>